<name>A0A1L9SFS1_9EURO</name>
<gene>
    <name evidence="1" type="ORF">ASPZODRAFT_67533</name>
</gene>
<dbReference type="VEuPathDB" id="FungiDB:ASPZODRAFT_67533"/>
<keyword evidence="2" id="KW-1185">Reference proteome</keyword>
<dbReference type="EMBL" id="KV878343">
    <property type="protein sequence ID" value="OJJ45968.1"/>
    <property type="molecule type" value="Genomic_DNA"/>
</dbReference>
<reference evidence="2" key="1">
    <citation type="journal article" date="2017" name="Genome Biol.">
        <title>Comparative genomics reveals high biological diversity and specific adaptations in the industrially and medically important fungal genus Aspergillus.</title>
        <authorList>
            <person name="de Vries R.P."/>
            <person name="Riley R."/>
            <person name="Wiebenga A."/>
            <person name="Aguilar-Osorio G."/>
            <person name="Amillis S."/>
            <person name="Uchima C.A."/>
            <person name="Anderluh G."/>
            <person name="Asadollahi M."/>
            <person name="Askin M."/>
            <person name="Barry K."/>
            <person name="Battaglia E."/>
            <person name="Bayram O."/>
            <person name="Benocci T."/>
            <person name="Braus-Stromeyer S.A."/>
            <person name="Caldana C."/>
            <person name="Canovas D."/>
            <person name="Cerqueira G.C."/>
            <person name="Chen F."/>
            <person name="Chen W."/>
            <person name="Choi C."/>
            <person name="Clum A."/>
            <person name="Dos Santos R.A."/>
            <person name="Damasio A.R."/>
            <person name="Diallinas G."/>
            <person name="Emri T."/>
            <person name="Fekete E."/>
            <person name="Flipphi M."/>
            <person name="Freyberg S."/>
            <person name="Gallo A."/>
            <person name="Gournas C."/>
            <person name="Habgood R."/>
            <person name="Hainaut M."/>
            <person name="Harispe M.L."/>
            <person name="Henrissat B."/>
            <person name="Hilden K.S."/>
            <person name="Hope R."/>
            <person name="Hossain A."/>
            <person name="Karabika E."/>
            <person name="Karaffa L."/>
            <person name="Karanyi Z."/>
            <person name="Krasevec N."/>
            <person name="Kuo A."/>
            <person name="Kusch H."/>
            <person name="LaButti K."/>
            <person name="Lagendijk E.L."/>
            <person name="Lapidus A."/>
            <person name="Levasseur A."/>
            <person name="Lindquist E."/>
            <person name="Lipzen A."/>
            <person name="Logrieco A.F."/>
            <person name="MacCabe A."/>
            <person name="Maekelae M.R."/>
            <person name="Malavazi I."/>
            <person name="Melin P."/>
            <person name="Meyer V."/>
            <person name="Mielnichuk N."/>
            <person name="Miskei M."/>
            <person name="Molnar A.P."/>
            <person name="Mule G."/>
            <person name="Ngan C.Y."/>
            <person name="Orejas M."/>
            <person name="Orosz E."/>
            <person name="Ouedraogo J.P."/>
            <person name="Overkamp K.M."/>
            <person name="Park H.-S."/>
            <person name="Perrone G."/>
            <person name="Piumi F."/>
            <person name="Punt P.J."/>
            <person name="Ram A.F."/>
            <person name="Ramon A."/>
            <person name="Rauscher S."/>
            <person name="Record E."/>
            <person name="Riano-Pachon D.M."/>
            <person name="Robert V."/>
            <person name="Roehrig J."/>
            <person name="Ruller R."/>
            <person name="Salamov A."/>
            <person name="Salih N.S."/>
            <person name="Samson R.A."/>
            <person name="Sandor E."/>
            <person name="Sanguinetti M."/>
            <person name="Schuetze T."/>
            <person name="Sepcic K."/>
            <person name="Shelest E."/>
            <person name="Sherlock G."/>
            <person name="Sophianopoulou V."/>
            <person name="Squina F.M."/>
            <person name="Sun H."/>
            <person name="Susca A."/>
            <person name="Todd R.B."/>
            <person name="Tsang A."/>
            <person name="Unkles S.E."/>
            <person name="van de Wiele N."/>
            <person name="van Rossen-Uffink D."/>
            <person name="Oliveira J.V."/>
            <person name="Vesth T.C."/>
            <person name="Visser J."/>
            <person name="Yu J.-H."/>
            <person name="Zhou M."/>
            <person name="Andersen M.R."/>
            <person name="Archer D.B."/>
            <person name="Baker S.E."/>
            <person name="Benoit I."/>
            <person name="Brakhage A.A."/>
            <person name="Braus G.H."/>
            <person name="Fischer R."/>
            <person name="Frisvad J.C."/>
            <person name="Goldman G.H."/>
            <person name="Houbraken J."/>
            <person name="Oakley B."/>
            <person name="Pocsi I."/>
            <person name="Scazzocchio C."/>
            <person name="Seiboth B."/>
            <person name="vanKuyk P.A."/>
            <person name="Wortman J."/>
            <person name="Dyer P.S."/>
            <person name="Grigoriev I.V."/>
        </authorList>
    </citation>
    <scope>NUCLEOTIDE SEQUENCE [LARGE SCALE GENOMIC DNA]</scope>
    <source>
        <strain evidence="2">CBS 506.65</strain>
    </source>
</reference>
<dbReference type="STRING" id="1073090.A0A1L9SFS1"/>
<protein>
    <submittedName>
        <fullName evidence="1">Uncharacterized protein</fullName>
    </submittedName>
</protein>
<sequence>EGLKYLYLINGLMDVLLWVPYNNLGTLYYDLGDPGIYSRANIKRHKAPRT</sequence>
<evidence type="ECO:0000313" key="2">
    <source>
        <dbReference type="Proteomes" id="UP000184188"/>
    </source>
</evidence>
<dbReference type="OrthoDB" id="2156052at2759"/>
<dbReference type="AlphaFoldDB" id="A0A1L9SFS1"/>
<dbReference type="GeneID" id="34615934"/>
<proteinExistence type="predicted"/>
<accession>A0A1L9SFS1</accession>
<dbReference type="RefSeq" id="XP_022580478.1">
    <property type="nucleotide sequence ID" value="XM_022729470.1"/>
</dbReference>
<feature type="non-terminal residue" evidence="1">
    <location>
        <position position="1"/>
    </location>
</feature>
<evidence type="ECO:0000313" key="1">
    <source>
        <dbReference type="EMBL" id="OJJ45968.1"/>
    </source>
</evidence>
<organism evidence="1 2">
    <name type="scientific">Penicilliopsis zonata CBS 506.65</name>
    <dbReference type="NCBI Taxonomy" id="1073090"/>
    <lineage>
        <taxon>Eukaryota</taxon>
        <taxon>Fungi</taxon>
        <taxon>Dikarya</taxon>
        <taxon>Ascomycota</taxon>
        <taxon>Pezizomycotina</taxon>
        <taxon>Eurotiomycetes</taxon>
        <taxon>Eurotiomycetidae</taxon>
        <taxon>Eurotiales</taxon>
        <taxon>Aspergillaceae</taxon>
        <taxon>Penicilliopsis</taxon>
    </lineage>
</organism>
<dbReference type="Proteomes" id="UP000184188">
    <property type="component" value="Unassembled WGS sequence"/>
</dbReference>